<dbReference type="Pfam" id="PF22752">
    <property type="entry name" value="DUF488-N3i"/>
    <property type="match status" value="1"/>
</dbReference>
<dbReference type="AlphaFoldDB" id="A0A4P5P4F4"/>
<dbReference type="Proteomes" id="UP000290567">
    <property type="component" value="Unassembled WGS sequence"/>
</dbReference>
<name>A0A4P5P4F4_9ENTE</name>
<organism evidence="1 2">
    <name type="scientific">Enterococcus florum</name>
    <dbReference type="NCBI Taxonomy" id="2480627"/>
    <lineage>
        <taxon>Bacteria</taxon>
        <taxon>Bacillati</taxon>
        <taxon>Bacillota</taxon>
        <taxon>Bacilli</taxon>
        <taxon>Lactobacillales</taxon>
        <taxon>Enterococcaceae</taxon>
        <taxon>Enterococcus</taxon>
    </lineage>
</organism>
<dbReference type="InterPro" id="IPR052552">
    <property type="entry name" value="YeaO-like"/>
</dbReference>
<evidence type="ECO:0008006" key="3">
    <source>
        <dbReference type="Google" id="ProtNLM"/>
    </source>
</evidence>
<comment type="caution">
    <text evidence="1">The sequence shown here is derived from an EMBL/GenBank/DDBJ whole genome shotgun (WGS) entry which is preliminary data.</text>
</comment>
<gene>
    <name evidence="1" type="ORF">NRIC_01870</name>
</gene>
<dbReference type="OrthoDB" id="9790745at2"/>
<protein>
    <recommendedName>
        <fullName evidence="3">MarR family transcriptional regulator</fullName>
    </recommendedName>
</protein>
<dbReference type="EMBL" id="BJCC01000001">
    <property type="protein sequence ID" value="GCF92296.1"/>
    <property type="molecule type" value="Genomic_DNA"/>
</dbReference>
<accession>A0A4P5P4F4</accession>
<dbReference type="PANTHER" id="PTHR36849">
    <property type="entry name" value="CYTOPLASMIC PROTEIN-RELATED"/>
    <property type="match status" value="1"/>
</dbReference>
<reference evidence="2" key="1">
    <citation type="submission" date="2019-02" db="EMBL/GenBank/DDBJ databases">
        <title>Draft genome sequence of Enterococcus sp. Gos25-1.</title>
        <authorList>
            <person name="Tanaka N."/>
            <person name="Shiwa Y."/>
            <person name="Fujita N."/>
        </authorList>
    </citation>
    <scope>NUCLEOTIDE SEQUENCE [LARGE SCALE GENOMIC DNA]</scope>
    <source>
        <strain evidence="2">Gos25-1</strain>
    </source>
</reference>
<dbReference type="PANTHER" id="PTHR36849:SF1">
    <property type="entry name" value="CYTOPLASMIC PROTEIN"/>
    <property type="match status" value="1"/>
</dbReference>
<evidence type="ECO:0000313" key="1">
    <source>
        <dbReference type="EMBL" id="GCF92296.1"/>
    </source>
</evidence>
<sequence>MVKIKRIYEQYEDSDGYRILVDRIWPRGIAKQDARINLWLKNIAPSSELRKWFAHDAKKYDAFRLAYLQELSSGTAKEALEELKKTIQLEPTVTLLYGAKDTKYNQAQILKELVG</sequence>
<keyword evidence="2" id="KW-1185">Reference proteome</keyword>
<evidence type="ECO:0000313" key="2">
    <source>
        <dbReference type="Proteomes" id="UP000290567"/>
    </source>
</evidence>
<dbReference type="RefSeq" id="WP_146620811.1">
    <property type="nucleotide sequence ID" value="NZ_BJCC01000001.1"/>
</dbReference>
<proteinExistence type="predicted"/>